<dbReference type="EMBL" id="OZ035827">
    <property type="protein sequence ID" value="CAL1605233.1"/>
    <property type="molecule type" value="Genomic_DNA"/>
</dbReference>
<feature type="region of interest" description="Disordered" evidence="1">
    <location>
        <begin position="185"/>
        <end position="227"/>
    </location>
</feature>
<proteinExistence type="predicted"/>
<organism evidence="2 3">
    <name type="scientific">Knipowitschia caucasica</name>
    <name type="common">Caucasian dwarf goby</name>
    <name type="synonym">Pomatoschistus caucasicus</name>
    <dbReference type="NCBI Taxonomy" id="637954"/>
    <lineage>
        <taxon>Eukaryota</taxon>
        <taxon>Metazoa</taxon>
        <taxon>Chordata</taxon>
        <taxon>Craniata</taxon>
        <taxon>Vertebrata</taxon>
        <taxon>Euteleostomi</taxon>
        <taxon>Actinopterygii</taxon>
        <taxon>Neopterygii</taxon>
        <taxon>Teleostei</taxon>
        <taxon>Neoteleostei</taxon>
        <taxon>Acanthomorphata</taxon>
        <taxon>Gobiaria</taxon>
        <taxon>Gobiiformes</taxon>
        <taxon>Gobioidei</taxon>
        <taxon>Gobiidae</taxon>
        <taxon>Gobiinae</taxon>
        <taxon>Knipowitschia</taxon>
    </lineage>
</organism>
<evidence type="ECO:0000313" key="2">
    <source>
        <dbReference type="EMBL" id="CAL1605233.1"/>
    </source>
</evidence>
<evidence type="ECO:0000256" key="1">
    <source>
        <dbReference type="SAM" id="MobiDB-lite"/>
    </source>
</evidence>
<protein>
    <submittedName>
        <fullName evidence="2">Uncharacterized protein</fullName>
    </submittedName>
</protein>
<name>A0AAV2LVZ5_KNICA</name>
<reference evidence="2 3" key="1">
    <citation type="submission" date="2024-04" db="EMBL/GenBank/DDBJ databases">
        <authorList>
            <person name="Waldvogel A.-M."/>
            <person name="Schoenle A."/>
        </authorList>
    </citation>
    <scope>NUCLEOTIDE SEQUENCE [LARGE SCALE GENOMIC DNA]</scope>
</reference>
<feature type="compositionally biased region" description="Basic and acidic residues" evidence="1">
    <location>
        <begin position="187"/>
        <end position="199"/>
    </location>
</feature>
<sequence length="227" mass="24471">MSGQSERWKISILRSMDVKQSPEILPATVGVLNIRNADSVLRGTKTEGRGGAACRVKKALPDGQPSFPAGHKPQVGECRADGRGPPSLILTSSTPWTPRTSRQRPWNINLLRVKTKRVSLQPQNMSHRLPTTGPGPATGGPSTFLEPAANIPREVPSLGHLGRKVVHPCKRQHCRHLRCLCGATPEESVRHSRTLRPEGRGQAGGRSRPATAWADPSEGASFTTGSI</sequence>
<feature type="compositionally biased region" description="Low complexity" evidence="1">
    <location>
        <begin position="91"/>
        <end position="102"/>
    </location>
</feature>
<feature type="region of interest" description="Disordered" evidence="1">
    <location>
        <begin position="61"/>
        <end position="102"/>
    </location>
</feature>
<dbReference type="Proteomes" id="UP001497482">
    <property type="component" value="Chromosome 5"/>
</dbReference>
<accession>A0AAV2LVZ5</accession>
<gene>
    <name evidence="2" type="ORF">KC01_LOCUS32649</name>
</gene>
<dbReference type="AlphaFoldDB" id="A0AAV2LVZ5"/>
<keyword evidence="3" id="KW-1185">Reference proteome</keyword>
<evidence type="ECO:0000313" key="3">
    <source>
        <dbReference type="Proteomes" id="UP001497482"/>
    </source>
</evidence>